<reference evidence="2 3" key="1">
    <citation type="submission" date="2023-03" db="EMBL/GenBank/DDBJ databases">
        <title>High recombination rates correlate with genetic variation in Cardiocondyla obscurior ants.</title>
        <authorList>
            <person name="Errbii M."/>
        </authorList>
    </citation>
    <scope>NUCLEOTIDE SEQUENCE [LARGE SCALE GENOMIC DNA]</scope>
    <source>
        <strain evidence="2">Alpha-2009</strain>
        <tissue evidence="2">Whole body</tissue>
    </source>
</reference>
<proteinExistence type="predicted"/>
<sequence>MHTLYKYFYATAALAFSSIDDLSHRLLPSAIRSPHLLSKPSSLFIIFFFLLCKWLRLTLQCTKKYMSNNLKLINSRLDYLKKNIYIN</sequence>
<keyword evidence="1" id="KW-0472">Membrane</keyword>
<gene>
    <name evidence="2" type="ORF">PUN28_005665</name>
</gene>
<comment type="caution">
    <text evidence="2">The sequence shown here is derived from an EMBL/GenBank/DDBJ whole genome shotgun (WGS) entry which is preliminary data.</text>
</comment>
<keyword evidence="3" id="KW-1185">Reference proteome</keyword>
<evidence type="ECO:0000313" key="3">
    <source>
        <dbReference type="Proteomes" id="UP001430953"/>
    </source>
</evidence>
<keyword evidence="1" id="KW-0812">Transmembrane</keyword>
<evidence type="ECO:0000313" key="2">
    <source>
        <dbReference type="EMBL" id="KAL0123283.1"/>
    </source>
</evidence>
<dbReference type="Proteomes" id="UP001430953">
    <property type="component" value="Unassembled WGS sequence"/>
</dbReference>
<feature type="transmembrane region" description="Helical" evidence="1">
    <location>
        <begin position="42"/>
        <end position="59"/>
    </location>
</feature>
<accession>A0AAW2G5G5</accession>
<protein>
    <submittedName>
        <fullName evidence="2">Uncharacterized protein</fullName>
    </submittedName>
</protein>
<organism evidence="2 3">
    <name type="scientific">Cardiocondyla obscurior</name>
    <dbReference type="NCBI Taxonomy" id="286306"/>
    <lineage>
        <taxon>Eukaryota</taxon>
        <taxon>Metazoa</taxon>
        <taxon>Ecdysozoa</taxon>
        <taxon>Arthropoda</taxon>
        <taxon>Hexapoda</taxon>
        <taxon>Insecta</taxon>
        <taxon>Pterygota</taxon>
        <taxon>Neoptera</taxon>
        <taxon>Endopterygota</taxon>
        <taxon>Hymenoptera</taxon>
        <taxon>Apocrita</taxon>
        <taxon>Aculeata</taxon>
        <taxon>Formicoidea</taxon>
        <taxon>Formicidae</taxon>
        <taxon>Myrmicinae</taxon>
        <taxon>Cardiocondyla</taxon>
    </lineage>
</organism>
<dbReference type="EMBL" id="JADYXP020000005">
    <property type="protein sequence ID" value="KAL0123283.1"/>
    <property type="molecule type" value="Genomic_DNA"/>
</dbReference>
<evidence type="ECO:0000256" key="1">
    <source>
        <dbReference type="SAM" id="Phobius"/>
    </source>
</evidence>
<keyword evidence="1" id="KW-1133">Transmembrane helix</keyword>
<name>A0AAW2G5G5_9HYME</name>
<dbReference type="AlphaFoldDB" id="A0AAW2G5G5"/>